<dbReference type="EMBL" id="CQEH01000011">
    <property type="protein sequence ID" value="CNL22033.1"/>
    <property type="molecule type" value="Genomic_DNA"/>
</dbReference>
<dbReference type="Proteomes" id="UP000038647">
    <property type="component" value="Unassembled WGS sequence"/>
</dbReference>
<feature type="domain" description="GspL cytoplasmic actin-ATPase-like" evidence="1">
    <location>
        <begin position="2"/>
        <end position="225"/>
    </location>
</feature>
<dbReference type="InterPro" id="IPR007812">
    <property type="entry name" value="T2SS_protein-GspL"/>
</dbReference>
<dbReference type="EMBL" id="CQEJ01000008">
    <property type="protein sequence ID" value="CNL00560.1"/>
    <property type="molecule type" value="Genomic_DNA"/>
</dbReference>
<dbReference type="Gene3D" id="3.30.420.380">
    <property type="match status" value="1"/>
</dbReference>
<evidence type="ECO:0000313" key="3">
    <source>
        <dbReference type="EMBL" id="CNL22033.1"/>
    </source>
</evidence>
<dbReference type="eggNOG" id="COG3297">
    <property type="taxonomic scope" value="Bacteria"/>
</dbReference>
<sequence>MLTIRLGNTEYDPVYWRVDAKNDDEIKYGILSSISEINKLNIYLKNSVKVLVSSRKIIFRKLTITNVKVIRSIRSISFAIEKSIADDIDKFHVSILKYDEEFLYVAIVEHELMELWLYLLRTNGVIIESLIPDVLILPFINGEWSAVKLDEEWIVRNNEVSGFLVSDELFEKIYSFWYSSTLVNIMNDCDVKNVNWRVIRNKDPLHFMAKDIQSCNSSLLTGKYKFHDGAGITHRYISRVTGWGVLLSLIICLNTWHDGYKIAQATDMLDVYSNFYYSQFPIVNESGDLSRNESSVDFINLLSYLLGYFDDKDLDIVSFHFSKEDKAIFFDVDRIDPSMKMDFPEWAGNENEKIKISQSYNESGKDRVIFKYP</sequence>
<dbReference type="RefSeq" id="WP_004702605.1">
    <property type="nucleotide sequence ID" value="NZ_CQEH01000011.1"/>
</dbReference>
<evidence type="ECO:0000313" key="2">
    <source>
        <dbReference type="EMBL" id="CNL00560.1"/>
    </source>
</evidence>
<dbReference type="STRING" id="1453495.AT01_1662"/>
<name>A0A0T9TTF6_YERAL</name>
<dbReference type="CDD" id="cd24017">
    <property type="entry name" value="ASKHA_T2SSL_N"/>
    <property type="match status" value="1"/>
</dbReference>
<evidence type="ECO:0000313" key="4">
    <source>
        <dbReference type="Proteomes" id="UP000038647"/>
    </source>
</evidence>
<dbReference type="GO" id="GO:0015628">
    <property type="term" value="P:protein secretion by the type II secretion system"/>
    <property type="evidence" value="ECO:0007669"/>
    <property type="project" value="InterPro"/>
</dbReference>
<gene>
    <name evidence="2" type="primary">epsL</name>
    <name evidence="2" type="ORF">ERS137965_01746</name>
    <name evidence="3" type="ORF">ERS137966_02597</name>
</gene>
<proteinExistence type="predicted"/>
<dbReference type="Gene3D" id="3.30.420.370">
    <property type="match status" value="1"/>
</dbReference>
<dbReference type="GO" id="GO:0015627">
    <property type="term" value="C:type II protein secretion system complex"/>
    <property type="evidence" value="ECO:0007669"/>
    <property type="project" value="InterPro"/>
</dbReference>
<evidence type="ECO:0000313" key="5">
    <source>
        <dbReference type="Proteomes" id="UP000041595"/>
    </source>
</evidence>
<dbReference type="InterPro" id="IPR043129">
    <property type="entry name" value="ATPase_NBD"/>
</dbReference>
<protein>
    <submittedName>
        <fullName evidence="2">General secretion pathway protein L</fullName>
    </submittedName>
</protein>
<evidence type="ECO:0000259" key="1">
    <source>
        <dbReference type="Pfam" id="PF05134"/>
    </source>
</evidence>
<keyword evidence="4" id="KW-1185">Reference proteome</keyword>
<dbReference type="GO" id="GO:0009276">
    <property type="term" value="C:Gram-negative-bacterium-type cell wall"/>
    <property type="evidence" value="ECO:0007669"/>
    <property type="project" value="InterPro"/>
</dbReference>
<organism evidence="2 5">
    <name type="scientific">Yersinia aldovae</name>
    <dbReference type="NCBI Taxonomy" id="29483"/>
    <lineage>
        <taxon>Bacteria</taxon>
        <taxon>Pseudomonadati</taxon>
        <taxon>Pseudomonadota</taxon>
        <taxon>Gammaproteobacteria</taxon>
        <taxon>Enterobacterales</taxon>
        <taxon>Yersiniaceae</taxon>
        <taxon>Yersinia</taxon>
    </lineage>
</organism>
<reference evidence="3 4" key="2">
    <citation type="submission" date="2015-03" db="EMBL/GenBank/DDBJ databases">
        <authorList>
            <consortium name="Pathogen Informatics"/>
            <person name="Murphy D."/>
        </authorList>
    </citation>
    <scope>NUCLEOTIDE SEQUENCE [LARGE SCALE GENOMIC DNA]</scope>
    <source>
        <strain evidence="3 4">IP08791</strain>
    </source>
</reference>
<dbReference type="Pfam" id="PF05134">
    <property type="entry name" value="T2SSL"/>
    <property type="match status" value="1"/>
</dbReference>
<dbReference type="NCBIfam" id="TIGR01709">
    <property type="entry name" value="typeII_sec_gspL"/>
    <property type="match status" value="1"/>
</dbReference>
<dbReference type="Proteomes" id="UP000041595">
    <property type="component" value="Unassembled WGS sequence"/>
</dbReference>
<reference evidence="2 5" key="1">
    <citation type="submission" date="2015-03" db="EMBL/GenBank/DDBJ databases">
        <authorList>
            <person name="Murphy D."/>
        </authorList>
    </citation>
    <scope>NUCLEOTIDE SEQUENCE [LARGE SCALE GENOMIC DNA]</scope>
    <source>
        <strain evidence="2 5">IP06005</strain>
    </source>
</reference>
<dbReference type="InterPro" id="IPR024230">
    <property type="entry name" value="GspL_cyto_dom"/>
</dbReference>
<dbReference type="AlphaFoldDB" id="A0A0T9TTF6"/>
<accession>A0A0T9TTF6</accession>
<dbReference type="SUPFAM" id="SSF53067">
    <property type="entry name" value="Actin-like ATPase domain"/>
    <property type="match status" value="2"/>
</dbReference>